<keyword evidence="5" id="KW-0520">NAD</keyword>
<feature type="compositionally biased region" description="Polar residues" evidence="6">
    <location>
        <begin position="240"/>
        <end position="249"/>
    </location>
</feature>
<evidence type="ECO:0008006" key="10">
    <source>
        <dbReference type="Google" id="ProtNLM"/>
    </source>
</evidence>
<feature type="compositionally biased region" description="Low complexity" evidence="6">
    <location>
        <begin position="182"/>
        <end position="195"/>
    </location>
</feature>
<feature type="compositionally biased region" description="Low complexity" evidence="6">
    <location>
        <begin position="217"/>
        <end position="236"/>
    </location>
</feature>
<comment type="subcellular location">
    <subcellularLocation>
        <location evidence="5">Cell membrane</location>
        <topology evidence="5">Multi-pass membrane protein</topology>
    </subcellularLocation>
    <subcellularLocation>
        <location evidence="1">Membrane</location>
        <topology evidence="1">Multi-pass membrane protein</topology>
    </subcellularLocation>
</comment>
<keyword evidence="9" id="KW-1185">Reference proteome</keyword>
<organism evidence="8 9">
    <name type="scientific">Nostocoides japonicum T1-X7</name>
    <dbReference type="NCBI Taxonomy" id="1194083"/>
    <lineage>
        <taxon>Bacteria</taxon>
        <taxon>Bacillati</taxon>
        <taxon>Actinomycetota</taxon>
        <taxon>Actinomycetes</taxon>
        <taxon>Micrococcales</taxon>
        <taxon>Intrasporangiaceae</taxon>
        <taxon>Nostocoides</taxon>
    </lineage>
</organism>
<feature type="transmembrane region" description="Helical" evidence="7">
    <location>
        <begin position="101"/>
        <end position="128"/>
    </location>
</feature>
<evidence type="ECO:0000256" key="7">
    <source>
        <dbReference type="SAM" id="Phobius"/>
    </source>
</evidence>
<dbReference type="AlphaFoldDB" id="A0A077M0G6"/>
<evidence type="ECO:0000256" key="3">
    <source>
        <dbReference type="ARBA" id="ARBA00022989"/>
    </source>
</evidence>
<accession>A0A077M0G6</accession>
<keyword evidence="2 5" id="KW-0812">Transmembrane</keyword>
<dbReference type="PANTHER" id="PTHR11432:SF3">
    <property type="entry name" value="NADH-UBIQUINONE OXIDOREDUCTASE CHAIN 1"/>
    <property type="match status" value="1"/>
</dbReference>
<evidence type="ECO:0000256" key="2">
    <source>
        <dbReference type="ARBA" id="ARBA00022692"/>
    </source>
</evidence>
<dbReference type="InterPro" id="IPR018086">
    <property type="entry name" value="NADH_UbQ_OxRdtase_su1_CS"/>
</dbReference>
<evidence type="ECO:0000256" key="1">
    <source>
        <dbReference type="ARBA" id="ARBA00004141"/>
    </source>
</evidence>
<dbReference type="InterPro" id="IPR001694">
    <property type="entry name" value="NADH_UbQ_OxRdtase_su1/FPO"/>
</dbReference>
<evidence type="ECO:0000256" key="5">
    <source>
        <dbReference type="RuleBase" id="RU000471"/>
    </source>
</evidence>
<dbReference type="PROSITE" id="PS00667">
    <property type="entry name" value="COMPLEX1_ND1_1"/>
    <property type="match status" value="1"/>
</dbReference>
<dbReference type="STRING" id="1194083.BN12_580007"/>
<evidence type="ECO:0000256" key="4">
    <source>
        <dbReference type="ARBA" id="ARBA00023136"/>
    </source>
</evidence>
<evidence type="ECO:0000313" key="9">
    <source>
        <dbReference type="Proteomes" id="UP000035721"/>
    </source>
</evidence>
<sequence>MNMVLFAGPALAAGTSSDNPVADFSDTPWWLSLLKAVFLFVFLMINTIVVIWFERRVVGRMQQRPGPNRTGPFGLLQTLADAVKLALKEDTMPRTADRLMFVLAPIITGGMAFVSFAVIPLSGNVWMFGHYTPPPCSSPTCRSRCCWCSPSPASASTAPSSPAGPRARHIRCSAGCARRPRSSPTRSPWASRSSRCSCMPGRCRPARSCWPRTTCGTASRRSSPSASTSSPWSARPIGCPSTSPKARAS</sequence>
<keyword evidence="3 7" id="KW-1133">Transmembrane helix</keyword>
<protein>
    <recommendedName>
        <fullName evidence="10">NADH-quinone oxidoreductase subunit H</fullName>
    </recommendedName>
</protein>
<comment type="similarity">
    <text evidence="5">Belongs to the complex I subunit 1 family.</text>
</comment>
<dbReference type="GO" id="GO:0009060">
    <property type="term" value="P:aerobic respiration"/>
    <property type="evidence" value="ECO:0007669"/>
    <property type="project" value="TreeGrafter"/>
</dbReference>
<feature type="transmembrane region" description="Helical" evidence="7">
    <location>
        <begin position="33"/>
        <end position="53"/>
    </location>
</feature>
<name>A0A077M0G6_9MICO</name>
<gene>
    <name evidence="8" type="ORF">BN12_580007</name>
</gene>
<dbReference type="EMBL" id="CAJB01000390">
    <property type="protein sequence ID" value="CCH79778.1"/>
    <property type="molecule type" value="Genomic_DNA"/>
</dbReference>
<dbReference type="PANTHER" id="PTHR11432">
    <property type="entry name" value="NADH DEHYDROGENASE SUBUNIT 1"/>
    <property type="match status" value="1"/>
</dbReference>
<evidence type="ECO:0000256" key="6">
    <source>
        <dbReference type="SAM" id="MobiDB-lite"/>
    </source>
</evidence>
<feature type="region of interest" description="Disordered" evidence="6">
    <location>
        <begin position="177"/>
        <end position="249"/>
    </location>
</feature>
<reference evidence="8 9" key="1">
    <citation type="journal article" date="2013" name="ISME J.">
        <title>A metabolic model for members of the genus Tetrasphaera involved in enhanced biological phosphorus removal.</title>
        <authorList>
            <person name="Kristiansen R."/>
            <person name="Nguyen H.T.T."/>
            <person name="Saunders A.M."/>
            <person name="Nielsen J.L."/>
            <person name="Wimmer R."/>
            <person name="Le V.Q."/>
            <person name="McIlroy S.J."/>
            <person name="Petrovski S."/>
            <person name="Seviour R.J."/>
            <person name="Calteau A."/>
            <person name="Nielsen K.L."/>
            <person name="Nielsen P.H."/>
        </authorList>
    </citation>
    <scope>NUCLEOTIDE SEQUENCE [LARGE SCALE GENOMIC DNA]</scope>
    <source>
        <strain evidence="8 9">T1-X7</strain>
    </source>
</reference>
<dbReference type="Proteomes" id="UP000035721">
    <property type="component" value="Unassembled WGS sequence"/>
</dbReference>
<comment type="caution">
    <text evidence="8">The sequence shown here is derived from an EMBL/GenBank/DDBJ whole genome shotgun (WGS) entry which is preliminary data.</text>
</comment>
<proteinExistence type="inferred from homology"/>
<keyword evidence="4 7" id="KW-0472">Membrane</keyword>
<evidence type="ECO:0000313" key="8">
    <source>
        <dbReference type="EMBL" id="CCH79778.1"/>
    </source>
</evidence>
<dbReference type="Pfam" id="PF00146">
    <property type="entry name" value="NADHdh"/>
    <property type="match status" value="1"/>
</dbReference>
<dbReference type="GO" id="GO:0003954">
    <property type="term" value="F:NADH dehydrogenase activity"/>
    <property type="evidence" value="ECO:0007669"/>
    <property type="project" value="TreeGrafter"/>
</dbReference>
<dbReference type="GO" id="GO:0005886">
    <property type="term" value="C:plasma membrane"/>
    <property type="evidence" value="ECO:0007669"/>
    <property type="project" value="UniProtKB-SubCell"/>
</dbReference>